<dbReference type="EMBL" id="FOIZ01000001">
    <property type="protein sequence ID" value="SEV90978.1"/>
    <property type="molecule type" value="Genomic_DNA"/>
</dbReference>
<dbReference type="Pfam" id="PF00480">
    <property type="entry name" value="ROK"/>
    <property type="match status" value="1"/>
</dbReference>
<organism evidence="1 2">
    <name type="scientific">Cognatiyoonia koreensis</name>
    <dbReference type="NCBI Taxonomy" id="364200"/>
    <lineage>
        <taxon>Bacteria</taxon>
        <taxon>Pseudomonadati</taxon>
        <taxon>Pseudomonadota</taxon>
        <taxon>Alphaproteobacteria</taxon>
        <taxon>Rhodobacterales</taxon>
        <taxon>Paracoccaceae</taxon>
        <taxon>Cognatiyoonia</taxon>
    </lineage>
</organism>
<dbReference type="PANTHER" id="PTHR18964">
    <property type="entry name" value="ROK (REPRESSOR, ORF, KINASE) FAMILY"/>
    <property type="match status" value="1"/>
</dbReference>
<dbReference type="SUPFAM" id="SSF53067">
    <property type="entry name" value="Actin-like ATPase domain"/>
    <property type="match status" value="1"/>
</dbReference>
<proteinExistence type="predicted"/>
<dbReference type="RefSeq" id="WP_089989135.1">
    <property type="nucleotide sequence ID" value="NZ_FOIZ01000001.1"/>
</dbReference>
<reference evidence="1 2" key="1">
    <citation type="submission" date="2016-10" db="EMBL/GenBank/DDBJ databases">
        <authorList>
            <person name="de Groot N.N."/>
        </authorList>
    </citation>
    <scope>NUCLEOTIDE SEQUENCE [LARGE SCALE GENOMIC DNA]</scope>
    <source>
        <strain evidence="1 2">DSM 17925</strain>
    </source>
</reference>
<keyword evidence="1" id="KW-0418">Kinase</keyword>
<evidence type="ECO:0000313" key="1">
    <source>
        <dbReference type="EMBL" id="SEV90978.1"/>
    </source>
</evidence>
<dbReference type="Gene3D" id="3.30.420.40">
    <property type="match status" value="2"/>
</dbReference>
<dbReference type="InterPro" id="IPR043129">
    <property type="entry name" value="ATPase_NBD"/>
</dbReference>
<dbReference type="GO" id="GO:0004396">
    <property type="term" value="F:hexokinase activity"/>
    <property type="evidence" value="ECO:0007669"/>
    <property type="project" value="TreeGrafter"/>
</dbReference>
<evidence type="ECO:0000313" key="2">
    <source>
        <dbReference type="Proteomes" id="UP000199167"/>
    </source>
</evidence>
<dbReference type="InterPro" id="IPR000600">
    <property type="entry name" value="ROK"/>
</dbReference>
<protein>
    <submittedName>
        <fullName evidence="1">N-acetylglucosamine kinase</fullName>
    </submittedName>
</protein>
<sequence length="300" mass="30139">MTFAIGIDLGGSKIETQVFDNNWQVVAKRRVATPTAYDDLIAMLAAEIGWARGIAGADCPVGIGSAGLINRATGLALAANLPITGKAFPADIARSIGSPVHVLNDCRTLALSEAIFGAGHGHRSVAAIVMGTGVSSGLVINGDLVDGPTGTGGEIGHTSAPAHLVQQYGLSLEPCNCGRTGCIEQFVAGPGMARLALALTGHAADPVVIASDREGVFAPAWQAWNAFAGDLICNLVLTVDPDVIVLGGGLSRIAGVTESLSLAAQAAQIGEFAIPPIVLAAGGETSGARGAAYAATRSLA</sequence>
<gene>
    <name evidence="1" type="ORF">SAMN04488515_0181</name>
</gene>
<keyword evidence="1" id="KW-0808">Transferase</keyword>
<dbReference type="PANTHER" id="PTHR18964:SF174">
    <property type="entry name" value="D-ALLOSE KINASE-RELATED"/>
    <property type="match status" value="1"/>
</dbReference>
<dbReference type="OrthoDB" id="9810372at2"/>
<keyword evidence="2" id="KW-1185">Reference proteome</keyword>
<dbReference type="AlphaFoldDB" id="A0A1I0MQW2"/>
<name>A0A1I0MQW2_9RHOB</name>
<accession>A0A1I0MQW2</accession>
<dbReference type="STRING" id="364200.SAMN04488515_0181"/>
<dbReference type="Proteomes" id="UP000199167">
    <property type="component" value="Unassembled WGS sequence"/>
</dbReference>